<dbReference type="AlphaFoldDB" id="A0AAT9GMU2"/>
<evidence type="ECO:0000313" key="1">
    <source>
        <dbReference type="EMBL" id="BFH72214.1"/>
    </source>
</evidence>
<sequence>MSQLLQSFSDYMEWRNIKASHNLPRRLIRNMEDYLIDKYADDIVEIGELFAITLTNSLNDEILKAISEKYKKLKEDFELYYSIIEHNTVIGEYKEIAENKLGNLIDALRINKDKFIEEGIKGLFGRLHYFLL</sequence>
<gene>
    <name evidence="1" type="ORF">SJAV_01580</name>
</gene>
<dbReference type="KEGG" id="sjv:SJAV_01580"/>
<organism evidence="1">
    <name type="scientific">Sulfurisphaera javensis</name>
    <dbReference type="NCBI Taxonomy" id="2049879"/>
    <lineage>
        <taxon>Archaea</taxon>
        <taxon>Thermoproteota</taxon>
        <taxon>Thermoprotei</taxon>
        <taxon>Sulfolobales</taxon>
        <taxon>Sulfolobaceae</taxon>
        <taxon>Sulfurisphaera</taxon>
    </lineage>
</organism>
<dbReference type="RefSeq" id="WP_369610457.1">
    <property type="nucleotide sequence ID" value="NZ_AP031322.1"/>
</dbReference>
<dbReference type="EMBL" id="AP031322">
    <property type="protein sequence ID" value="BFH72214.1"/>
    <property type="molecule type" value="Genomic_DNA"/>
</dbReference>
<protein>
    <submittedName>
        <fullName evidence="1">Uncharacterized protein</fullName>
    </submittedName>
</protein>
<reference evidence="1" key="1">
    <citation type="submission" date="2024-03" db="EMBL/GenBank/DDBJ databases">
        <title>Complete genome sequence of Sulfurisphaera javensis strain KD-1.</title>
        <authorList>
            <person name="Sakai H."/>
            <person name="Nur N."/>
            <person name="Suwanto A."/>
            <person name="Kurosawa N."/>
        </authorList>
    </citation>
    <scope>NUCLEOTIDE SEQUENCE</scope>
    <source>
        <strain evidence="1">KD-1</strain>
    </source>
</reference>
<accession>A0AAT9GMU2</accession>
<proteinExistence type="predicted"/>
<name>A0AAT9GMU2_9CREN</name>
<dbReference type="GeneID" id="92353092"/>